<dbReference type="InterPro" id="IPR032567">
    <property type="entry name" value="RTL1-rel"/>
</dbReference>
<evidence type="ECO:0000259" key="2">
    <source>
        <dbReference type="Pfam" id="PF00078"/>
    </source>
</evidence>
<feature type="region of interest" description="Disordered" evidence="1">
    <location>
        <begin position="321"/>
        <end position="349"/>
    </location>
</feature>
<keyword evidence="5" id="KW-0548">Nucleotidyltransferase</keyword>
<dbReference type="InterPro" id="IPR045358">
    <property type="entry name" value="Ty3_capsid"/>
</dbReference>
<dbReference type="InterPro" id="IPR000477">
    <property type="entry name" value="RT_dom"/>
</dbReference>
<dbReference type="CDD" id="cd01647">
    <property type="entry name" value="RT_LTR"/>
    <property type="match status" value="1"/>
</dbReference>
<feature type="compositionally biased region" description="Polar residues" evidence="1">
    <location>
        <begin position="1"/>
        <end position="10"/>
    </location>
</feature>
<feature type="domain" description="Reverse transcriptase" evidence="2">
    <location>
        <begin position="586"/>
        <end position="643"/>
    </location>
</feature>
<dbReference type="Pfam" id="PF19259">
    <property type="entry name" value="Ty3_capsid"/>
    <property type="match status" value="1"/>
</dbReference>
<dbReference type="Pfam" id="PF00078">
    <property type="entry name" value="RVT_1"/>
    <property type="match status" value="1"/>
</dbReference>
<dbReference type="Pfam" id="PF08284">
    <property type="entry name" value="RVP_2"/>
    <property type="match status" value="1"/>
</dbReference>
<dbReference type="InterPro" id="IPR041577">
    <property type="entry name" value="RT_RNaseH_2"/>
</dbReference>
<organism evidence="5 6">
    <name type="scientific">Tanacetum coccineum</name>
    <dbReference type="NCBI Taxonomy" id="301880"/>
    <lineage>
        <taxon>Eukaryota</taxon>
        <taxon>Viridiplantae</taxon>
        <taxon>Streptophyta</taxon>
        <taxon>Embryophyta</taxon>
        <taxon>Tracheophyta</taxon>
        <taxon>Spermatophyta</taxon>
        <taxon>Magnoliopsida</taxon>
        <taxon>eudicotyledons</taxon>
        <taxon>Gunneridae</taxon>
        <taxon>Pentapetalae</taxon>
        <taxon>asterids</taxon>
        <taxon>campanulids</taxon>
        <taxon>Asterales</taxon>
        <taxon>Asteraceae</taxon>
        <taxon>Asteroideae</taxon>
        <taxon>Anthemideae</taxon>
        <taxon>Anthemidinae</taxon>
        <taxon>Tanacetum</taxon>
    </lineage>
</organism>
<dbReference type="Pfam" id="PF17919">
    <property type="entry name" value="RT_RNaseH_2"/>
    <property type="match status" value="1"/>
</dbReference>
<dbReference type="Proteomes" id="UP001151760">
    <property type="component" value="Unassembled WGS sequence"/>
</dbReference>
<keyword evidence="6" id="KW-1185">Reference proteome</keyword>
<evidence type="ECO:0000256" key="1">
    <source>
        <dbReference type="SAM" id="MobiDB-lite"/>
    </source>
</evidence>
<evidence type="ECO:0000313" key="5">
    <source>
        <dbReference type="EMBL" id="GJS55123.1"/>
    </source>
</evidence>
<dbReference type="EMBL" id="BQNB010008847">
    <property type="protein sequence ID" value="GJS55123.1"/>
    <property type="molecule type" value="Genomic_DNA"/>
</dbReference>
<name>A0ABQ4WQK5_9ASTR</name>
<dbReference type="Gene3D" id="3.30.70.270">
    <property type="match status" value="3"/>
</dbReference>
<feature type="compositionally biased region" description="Low complexity" evidence="1">
    <location>
        <begin position="332"/>
        <end position="349"/>
    </location>
</feature>
<feature type="region of interest" description="Disordered" evidence="1">
    <location>
        <begin position="1"/>
        <end position="42"/>
    </location>
</feature>
<proteinExistence type="predicted"/>
<reference evidence="5" key="2">
    <citation type="submission" date="2022-01" db="EMBL/GenBank/DDBJ databases">
        <authorList>
            <person name="Yamashiro T."/>
            <person name="Shiraishi A."/>
            <person name="Satake H."/>
            <person name="Nakayama K."/>
        </authorList>
    </citation>
    <scope>NUCLEOTIDE SEQUENCE</scope>
</reference>
<protein>
    <submittedName>
        <fullName evidence="5">Reverse transcriptase domain-containing protein</fullName>
    </submittedName>
</protein>
<dbReference type="InterPro" id="IPR043502">
    <property type="entry name" value="DNA/RNA_pol_sf"/>
</dbReference>
<dbReference type="InterPro" id="IPR021109">
    <property type="entry name" value="Peptidase_aspartic_dom_sf"/>
</dbReference>
<dbReference type="CDD" id="cd00303">
    <property type="entry name" value="retropepsin_like"/>
    <property type="match status" value="1"/>
</dbReference>
<comment type="caution">
    <text evidence="5">The sequence shown here is derived from an EMBL/GenBank/DDBJ whole genome shotgun (WGS) entry which is preliminary data.</text>
</comment>
<dbReference type="Gene3D" id="2.40.70.10">
    <property type="entry name" value="Acid Proteases"/>
    <property type="match status" value="1"/>
</dbReference>
<feature type="compositionally biased region" description="Gly residues" evidence="1">
    <location>
        <begin position="20"/>
        <end position="29"/>
    </location>
</feature>
<dbReference type="GO" id="GO:0003964">
    <property type="term" value="F:RNA-directed DNA polymerase activity"/>
    <property type="evidence" value="ECO:0007669"/>
    <property type="project" value="UniProtKB-KW"/>
</dbReference>
<evidence type="ECO:0000313" key="6">
    <source>
        <dbReference type="Proteomes" id="UP001151760"/>
    </source>
</evidence>
<gene>
    <name evidence="5" type="ORF">Tco_0628485</name>
</gene>
<reference evidence="5" key="1">
    <citation type="journal article" date="2022" name="Int. J. Mol. Sci.">
        <title>Draft Genome of Tanacetum Coccineum: Genomic Comparison of Closely Related Tanacetum-Family Plants.</title>
        <authorList>
            <person name="Yamashiro T."/>
            <person name="Shiraishi A."/>
            <person name="Nakayama K."/>
            <person name="Satake H."/>
        </authorList>
    </citation>
    <scope>NUCLEOTIDE SEQUENCE</scope>
</reference>
<sequence>MPPRMRTQSAGRPAAKSLGGETGKWVGRGGRGRRPRVGNDERVDELIGQGNDQGLGANGDVEGVNGNVEGANRGCSYKEFLACNPKEYYGKGGVVVLTRWIEKMENVQDMSGCSNDQKVKYTAGSFVGKALTWWNSQICTLSREVAVSMSWNDFKFMMIQEFCPSHEMQKLESELWNHAMVGAGHAAYTDRFHELARLVPHLVTPESRMIERYVYGLAPQIRGMVAATEPKTMQKAVQISGALTDEAVRNGSIKKVEKRGKGGNLQGREEYGVLGHLAKDCRGVPRNVNPVNARNPTVRACYECGSTDHVRPACPRLNRARGLEENHPNQVAANNRGQGRGNQGNQARGLEPSDLGFRYEIEIASGQLVEIDKVIKGCKLEIEGHVFDIDLIPFGHGSFDVIIGMDWLSNYKAEIICHEKVVRIPLSNGNVLRVLGERPEEKAIFLMGDKKQEKIVVVRDFPKVFLDDLSRLPPIRENEFQIELIPGAMSVAKSPYGLEHSEMEELFGKLKELQDKGFIRPSSSPWEAPVLFVKKKDGSFRMCIDYGELNKLTVKNRYPLPRIDDLFDQLHGSQFFSKIDLRSYLDKFVIVFIDDILIYSKTHELHVKHLRLVLELLKKEKLYAKFSKCEFWLREVQFLGHVINGNGIHVDASKIEAVKNWKAPRTPTEKSKTFDWGEEHELAFQTLKDKLCNTPVLALSDGPGDIVVYCDASEIGLGCVLMQRGKVIAYASRQLKIHEKNYTTHDLELGAVAFALKIWRHYLFGTKMIMTVKFTTILSSIKDRILATQKEAVDEFAALQKGLDEMI</sequence>
<feature type="domain" description="Reverse transcriptase/retrotransposon-derived protein RNase H-like" evidence="3">
    <location>
        <begin position="676"/>
        <end position="769"/>
    </location>
</feature>
<evidence type="ECO:0000259" key="4">
    <source>
        <dbReference type="Pfam" id="PF19259"/>
    </source>
</evidence>
<dbReference type="Gene3D" id="4.10.60.10">
    <property type="entry name" value="Zinc finger, CCHC-type"/>
    <property type="match status" value="1"/>
</dbReference>
<feature type="domain" description="Ty3 transposon capsid-like protein" evidence="4">
    <location>
        <begin position="85"/>
        <end position="241"/>
    </location>
</feature>
<dbReference type="InterPro" id="IPR043128">
    <property type="entry name" value="Rev_trsase/Diguanyl_cyclase"/>
</dbReference>
<dbReference type="PANTHER" id="PTHR15503:SF45">
    <property type="entry name" value="RNA-DIRECTED DNA POLYMERASE HOMOLOG"/>
    <property type="match status" value="1"/>
</dbReference>
<evidence type="ECO:0000259" key="3">
    <source>
        <dbReference type="Pfam" id="PF17919"/>
    </source>
</evidence>
<dbReference type="PANTHER" id="PTHR15503">
    <property type="entry name" value="LDOC1 RELATED"/>
    <property type="match status" value="1"/>
</dbReference>
<dbReference type="Gene3D" id="3.10.10.10">
    <property type="entry name" value="HIV Type 1 Reverse Transcriptase, subunit A, domain 1"/>
    <property type="match status" value="1"/>
</dbReference>
<keyword evidence="5" id="KW-0695">RNA-directed DNA polymerase</keyword>
<keyword evidence="5" id="KW-0808">Transferase</keyword>
<dbReference type="SUPFAM" id="SSF56672">
    <property type="entry name" value="DNA/RNA polymerases"/>
    <property type="match status" value="1"/>
</dbReference>
<accession>A0ABQ4WQK5</accession>